<dbReference type="Proteomes" id="UP000607653">
    <property type="component" value="Unassembled WGS sequence"/>
</dbReference>
<reference evidence="1 2" key="1">
    <citation type="journal article" date="2020" name="Mol. Biol. Evol.">
        <title>Distinct Expression and Methylation Patterns for Genes with Different Fates following a Single Whole-Genome Duplication in Flowering Plants.</title>
        <authorList>
            <person name="Shi T."/>
            <person name="Rahmani R.S."/>
            <person name="Gugger P.F."/>
            <person name="Wang M."/>
            <person name="Li H."/>
            <person name="Zhang Y."/>
            <person name="Li Z."/>
            <person name="Wang Q."/>
            <person name="Van de Peer Y."/>
            <person name="Marchal K."/>
            <person name="Chen J."/>
        </authorList>
    </citation>
    <scope>NUCLEOTIDE SEQUENCE [LARGE SCALE GENOMIC DNA]</scope>
    <source>
        <tissue evidence="1">Leaf</tissue>
    </source>
</reference>
<proteinExistence type="predicted"/>
<name>A0A822ZK16_NELNU</name>
<evidence type="ECO:0000313" key="2">
    <source>
        <dbReference type="Proteomes" id="UP000607653"/>
    </source>
</evidence>
<organism evidence="1 2">
    <name type="scientific">Nelumbo nucifera</name>
    <name type="common">Sacred lotus</name>
    <dbReference type="NCBI Taxonomy" id="4432"/>
    <lineage>
        <taxon>Eukaryota</taxon>
        <taxon>Viridiplantae</taxon>
        <taxon>Streptophyta</taxon>
        <taxon>Embryophyta</taxon>
        <taxon>Tracheophyta</taxon>
        <taxon>Spermatophyta</taxon>
        <taxon>Magnoliopsida</taxon>
        <taxon>Proteales</taxon>
        <taxon>Nelumbonaceae</taxon>
        <taxon>Nelumbo</taxon>
    </lineage>
</organism>
<accession>A0A822ZK16</accession>
<dbReference type="EMBL" id="DUZY01000007">
    <property type="protein sequence ID" value="DAD45217.1"/>
    <property type="molecule type" value="Genomic_DNA"/>
</dbReference>
<evidence type="ECO:0000313" key="1">
    <source>
        <dbReference type="EMBL" id="DAD45217.1"/>
    </source>
</evidence>
<gene>
    <name evidence="1" type="ORF">HUJ06_003447</name>
</gene>
<protein>
    <submittedName>
        <fullName evidence="1">Uncharacterized protein</fullName>
    </submittedName>
</protein>
<comment type="caution">
    <text evidence="1">The sequence shown here is derived from an EMBL/GenBank/DDBJ whole genome shotgun (WGS) entry which is preliminary data.</text>
</comment>
<sequence length="37" mass="4263">MGAQICYPHPTNKSLELFIENISCTCLLSFMREMHGF</sequence>
<dbReference type="AlphaFoldDB" id="A0A822ZK16"/>
<keyword evidence="2" id="KW-1185">Reference proteome</keyword>